<gene>
    <name evidence="2" type="ORF">OXX778_LOCUS17078</name>
</gene>
<accession>A0A814HW14</accession>
<comment type="caution">
    <text evidence="2">The sequence shown here is derived from an EMBL/GenBank/DDBJ whole genome shotgun (WGS) entry which is preliminary data.</text>
</comment>
<dbReference type="EMBL" id="CAJNOC010004251">
    <property type="protein sequence ID" value="CAF1014878.1"/>
    <property type="molecule type" value="Genomic_DNA"/>
</dbReference>
<feature type="region of interest" description="Disordered" evidence="1">
    <location>
        <begin position="13"/>
        <end position="34"/>
    </location>
</feature>
<evidence type="ECO:0000313" key="3">
    <source>
        <dbReference type="Proteomes" id="UP000663879"/>
    </source>
</evidence>
<evidence type="ECO:0000313" key="2">
    <source>
        <dbReference type="EMBL" id="CAF1014878.1"/>
    </source>
</evidence>
<protein>
    <submittedName>
        <fullName evidence="2">Uncharacterized protein</fullName>
    </submittedName>
</protein>
<organism evidence="2 3">
    <name type="scientific">Brachionus calyciflorus</name>
    <dbReference type="NCBI Taxonomy" id="104777"/>
    <lineage>
        <taxon>Eukaryota</taxon>
        <taxon>Metazoa</taxon>
        <taxon>Spiralia</taxon>
        <taxon>Gnathifera</taxon>
        <taxon>Rotifera</taxon>
        <taxon>Eurotatoria</taxon>
        <taxon>Monogononta</taxon>
        <taxon>Pseudotrocha</taxon>
        <taxon>Ploima</taxon>
        <taxon>Brachionidae</taxon>
        <taxon>Brachionus</taxon>
    </lineage>
</organism>
<evidence type="ECO:0000256" key="1">
    <source>
        <dbReference type="SAM" id="MobiDB-lite"/>
    </source>
</evidence>
<dbReference type="AlphaFoldDB" id="A0A814HW14"/>
<dbReference type="OrthoDB" id="10555848at2759"/>
<name>A0A814HW14_9BILA</name>
<proteinExistence type="predicted"/>
<sequence>MNIFEVKTRLPNSSLFNQPSRRSPITSIRQPRSSSLSASKNDFLFGTVRTNIPVRHIELENSKPTNFSYFTHRSTPPSPLPTLRIPDNTGKYIARIVSNSTGRPTLVSSSASYFQPMDSNEDIPNVTTILPVYYQRDSLDGTLPSIRKSSTSSSSSSLSLKNNISTASSGVGSANSFLNSQNSIPVHNNNKITKIYSKGLTSREPSPYRIQTQQYSTPEPKKSVYIGKLFFNDTGKNDSYRTSSSLVNVNRDSSASLNNLNKNSSSASLNSQSNTPTKSILVNRKKFANPPSHLTSASPSLQKKTVTFAN</sequence>
<keyword evidence="3" id="KW-1185">Reference proteome</keyword>
<reference evidence="2" key="1">
    <citation type="submission" date="2021-02" db="EMBL/GenBank/DDBJ databases">
        <authorList>
            <person name="Nowell W R."/>
        </authorList>
    </citation>
    <scope>NUCLEOTIDE SEQUENCE</scope>
    <source>
        <strain evidence="2">Ploen Becks lab</strain>
    </source>
</reference>
<dbReference type="Proteomes" id="UP000663879">
    <property type="component" value="Unassembled WGS sequence"/>
</dbReference>